<evidence type="ECO:0000256" key="3">
    <source>
        <dbReference type="ARBA" id="ARBA00023125"/>
    </source>
</evidence>
<dbReference type="InterPro" id="IPR036388">
    <property type="entry name" value="WH-like_DNA-bd_sf"/>
</dbReference>
<dbReference type="RefSeq" id="WP_394299828.1">
    <property type="nucleotide sequence ID" value="NZ_JBHMQT010000006.1"/>
</dbReference>
<comment type="caution">
    <text evidence="7">The sequence shown here is derived from an EMBL/GenBank/DDBJ whole genome shotgun (WGS) entry which is preliminary data.</text>
</comment>
<organism evidence="7 8">
    <name type="scientific">Sphaerimonospora cavernae</name>
    <dbReference type="NCBI Taxonomy" id="1740611"/>
    <lineage>
        <taxon>Bacteria</taxon>
        <taxon>Bacillati</taxon>
        <taxon>Actinomycetota</taxon>
        <taxon>Actinomycetes</taxon>
        <taxon>Streptosporangiales</taxon>
        <taxon>Streptosporangiaceae</taxon>
        <taxon>Sphaerimonospora</taxon>
    </lineage>
</organism>
<feature type="domain" description="OmpR/PhoB-type" evidence="6">
    <location>
        <begin position="1"/>
        <end position="83"/>
    </location>
</feature>
<dbReference type="Gene3D" id="1.10.10.10">
    <property type="entry name" value="Winged helix-like DNA-binding domain superfamily/Winged helix DNA-binding domain"/>
    <property type="match status" value="1"/>
</dbReference>
<feature type="DNA-binding region" description="OmpR/PhoB-type" evidence="5">
    <location>
        <begin position="1"/>
        <end position="83"/>
    </location>
</feature>
<dbReference type="PANTHER" id="PTHR35807:SF1">
    <property type="entry name" value="TRANSCRIPTIONAL REGULATOR REDD"/>
    <property type="match status" value="1"/>
</dbReference>
<accession>A0ABV6TZG2</accession>
<dbReference type="SUPFAM" id="SSF48452">
    <property type="entry name" value="TPR-like"/>
    <property type="match status" value="1"/>
</dbReference>
<reference evidence="7 8" key="1">
    <citation type="submission" date="2024-09" db="EMBL/GenBank/DDBJ databases">
        <authorList>
            <person name="Sun Q."/>
            <person name="Mori K."/>
        </authorList>
    </citation>
    <scope>NUCLEOTIDE SEQUENCE [LARGE SCALE GENOMIC DNA]</scope>
    <source>
        <strain evidence="7 8">TBRC 1851</strain>
    </source>
</reference>
<dbReference type="InterPro" id="IPR011990">
    <property type="entry name" value="TPR-like_helical_dom_sf"/>
</dbReference>
<evidence type="ECO:0000256" key="1">
    <source>
        <dbReference type="ARBA" id="ARBA00005820"/>
    </source>
</evidence>
<dbReference type="Gene3D" id="1.25.40.10">
    <property type="entry name" value="Tetratricopeptide repeat domain"/>
    <property type="match status" value="1"/>
</dbReference>
<dbReference type="Pfam" id="PF03704">
    <property type="entry name" value="BTAD"/>
    <property type="match status" value="1"/>
</dbReference>
<dbReference type="Proteomes" id="UP001589870">
    <property type="component" value="Unassembled WGS sequence"/>
</dbReference>
<dbReference type="SMART" id="SM01043">
    <property type="entry name" value="BTAD"/>
    <property type="match status" value="1"/>
</dbReference>
<comment type="similarity">
    <text evidence="1">Belongs to the AfsR/DnrI/RedD regulatory family.</text>
</comment>
<keyword evidence="2" id="KW-0805">Transcription regulation</keyword>
<keyword evidence="3 5" id="KW-0238">DNA-binding</keyword>
<dbReference type="SMART" id="SM00862">
    <property type="entry name" value="Trans_reg_C"/>
    <property type="match status" value="1"/>
</dbReference>
<sequence length="256" mass="28793">MAPVARRPRQILALLLLSYSRVVPTAALIDELWDGSAPKTARAAVQTYVFELRKRFAAAAGLGMDAVGSEILRRARNGYEFVAEATWFDLRSFRQREQTGVAAMAEGDLSKAAQDFRAALLMWSGPALAGVEPGPSMRAEVAGLEQSRATMLNHCIELELRFGRHREILSELANLVSYDRFNEDLYAQFMVALYRSGYRARALEAFHRLRKDMVGRFGLEPSPRLHRYYQSVLTSDPELDEMPVRPLPSELPVLHP</sequence>
<keyword evidence="8" id="KW-1185">Reference proteome</keyword>
<gene>
    <name evidence="7" type="ORF">ACFHYQ_04715</name>
</gene>
<protein>
    <submittedName>
        <fullName evidence="7">BTAD domain-containing putative transcriptional regulator</fullName>
    </submittedName>
</protein>
<evidence type="ECO:0000259" key="6">
    <source>
        <dbReference type="PROSITE" id="PS51755"/>
    </source>
</evidence>
<dbReference type="SUPFAM" id="SSF46894">
    <property type="entry name" value="C-terminal effector domain of the bipartite response regulators"/>
    <property type="match status" value="1"/>
</dbReference>
<dbReference type="PANTHER" id="PTHR35807">
    <property type="entry name" value="TRANSCRIPTIONAL REGULATOR REDD-RELATED"/>
    <property type="match status" value="1"/>
</dbReference>
<dbReference type="InterPro" id="IPR005158">
    <property type="entry name" value="BTAD"/>
</dbReference>
<dbReference type="CDD" id="cd15831">
    <property type="entry name" value="BTAD"/>
    <property type="match status" value="1"/>
</dbReference>
<dbReference type="PROSITE" id="PS51755">
    <property type="entry name" value="OMPR_PHOB"/>
    <property type="match status" value="1"/>
</dbReference>
<dbReference type="InterPro" id="IPR001867">
    <property type="entry name" value="OmpR/PhoB-type_DNA-bd"/>
</dbReference>
<dbReference type="EMBL" id="JBHMQT010000006">
    <property type="protein sequence ID" value="MFC0861597.1"/>
    <property type="molecule type" value="Genomic_DNA"/>
</dbReference>
<evidence type="ECO:0000313" key="8">
    <source>
        <dbReference type="Proteomes" id="UP001589870"/>
    </source>
</evidence>
<dbReference type="InterPro" id="IPR016032">
    <property type="entry name" value="Sig_transdc_resp-reg_C-effctor"/>
</dbReference>
<proteinExistence type="inferred from homology"/>
<dbReference type="InterPro" id="IPR051677">
    <property type="entry name" value="AfsR-DnrI-RedD_regulator"/>
</dbReference>
<name>A0ABV6TZG2_9ACTN</name>
<evidence type="ECO:0000256" key="4">
    <source>
        <dbReference type="ARBA" id="ARBA00023163"/>
    </source>
</evidence>
<evidence type="ECO:0000256" key="2">
    <source>
        <dbReference type="ARBA" id="ARBA00023015"/>
    </source>
</evidence>
<dbReference type="Pfam" id="PF00486">
    <property type="entry name" value="Trans_reg_C"/>
    <property type="match status" value="1"/>
</dbReference>
<evidence type="ECO:0000256" key="5">
    <source>
        <dbReference type="PROSITE-ProRule" id="PRU01091"/>
    </source>
</evidence>
<evidence type="ECO:0000313" key="7">
    <source>
        <dbReference type="EMBL" id="MFC0861597.1"/>
    </source>
</evidence>
<keyword evidence="4" id="KW-0804">Transcription</keyword>